<keyword evidence="1" id="KW-1133">Transmembrane helix</keyword>
<keyword evidence="1" id="KW-0472">Membrane</keyword>
<dbReference type="Gene3D" id="3.40.50.1820">
    <property type="entry name" value="alpha/beta hydrolase"/>
    <property type="match status" value="1"/>
</dbReference>
<name>A0A815JYS6_9BILA</name>
<dbReference type="PANTHER" id="PTHR45856">
    <property type="entry name" value="ALPHA/BETA-HYDROLASES SUPERFAMILY PROTEIN"/>
    <property type="match status" value="1"/>
</dbReference>
<protein>
    <recommendedName>
        <fullName evidence="2">Fungal lipase-type domain-containing protein</fullName>
    </recommendedName>
</protein>
<evidence type="ECO:0000259" key="2">
    <source>
        <dbReference type="Pfam" id="PF01764"/>
    </source>
</evidence>
<dbReference type="Pfam" id="PF01764">
    <property type="entry name" value="Lipase_3"/>
    <property type="match status" value="1"/>
</dbReference>
<dbReference type="InterPro" id="IPR027417">
    <property type="entry name" value="P-loop_NTPase"/>
</dbReference>
<comment type="caution">
    <text evidence="3">The sequence shown here is derived from an EMBL/GenBank/DDBJ whole genome shotgun (WGS) entry which is preliminary data.</text>
</comment>
<evidence type="ECO:0000313" key="5">
    <source>
        <dbReference type="Proteomes" id="UP000663829"/>
    </source>
</evidence>
<dbReference type="Gene3D" id="3.40.50.300">
    <property type="entry name" value="P-loop containing nucleotide triphosphate hydrolases"/>
    <property type="match status" value="1"/>
</dbReference>
<dbReference type="GO" id="GO:0006629">
    <property type="term" value="P:lipid metabolic process"/>
    <property type="evidence" value="ECO:0007669"/>
    <property type="project" value="InterPro"/>
</dbReference>
<dbReference type="InterPro" id="IPR051218">
    <property type="entry name" value="Sec_MonoDiacylglyc_Lipase"/>
</dbReference>
<dbReference type="SUPFAM" id="SSF53474">
    <property type="entry name" value="alpha/beta-Hydrolases"/>
    <property type="match status" value="1"/>
</dbReference>
<dbReference type="Proteomes" id="UP000681722">
    <property type="component" value="Unassembled WGS sequence"/>
</dbReference>
<dbReference type="CDD" id="cd00519">
    <property type="entry name" value="Lipase_3"/>
    <property type="match status" value="1"/>
</dbReference>
<dbReference type="EMBL" id="CAJOBC010082007">
    <property type="protein sequence ID" value="CAF4279217.1"/>
    <property type="molecule type" value="Genomic_DNA"/>
</dbReference>
<dbReference type="InterPro" id="IPR002921">
    <property type="entry name" value="Fungal_lipase-type"/>
</dbReference>
<evidence type="ECO:0000256" key="1">
    <source>
        <dbReference type="SAM" id="Phobius"/>
    </source>
</evidence>
<feature type="domain" description="Fungal lipase-type" evidence="2">
    <location>
        <begin position="80"/>
        <end position="210"/>
    </location>
</feature>
<proteinExistence type="predicted"/>
<dbReference type="PANTHER" id="PTHR45856:SF21">
    <property type="entry name" value="FUNGAL LIPASE-LIKE DOMAIN-CONTAINING PROTEIN"/>
    <property type="match status" value="1"/>
</dbReference>
<dbReference type="AlphaFoldDB" id="A0A815JYS6"/>
<dbReference type="EMBL" id="CAJNOQ010016605">
    <property type="protein sequence ID" value="CAF1384163.1"/>
    <property type="molecule type" value="Genomic_DNA"/>
</dbReference>
<keyword evidence="1" id="KW-0812">Transmembrane</keyword>
<gene>
    <name evidence="3" type="ORF">GPM918_LOCUS32475</name>
    <name evidence="4" type="ORF">SRO942_LOCUS33145</name>
</gene>
<feature type="transmembrane region" description="Helical" evidence="1">
    <location>
        <begin position="689"/>
        <end position="711"/>
    </location>
</feature>
<dbReference type="SUPFAM" id="SSF52540">
    <property type="entry name" value="P-loop containing nucleoside triphosphate hydrolases"/>
    <property type="match status" value="1"/>
</dbReference>
<dbReference type="OrthoDB" id="426718at2759"/>
<organism evidence="3 5">
    <name type="scientific">Didymodactylos carnosus</name>
    <dbReference type="NCBI Taxonomy" id="1234261"/>
    <lineage>
        <taxon>Eukaryota</taxon>
        <taxon>Metazoa</taxon>
        <taxon>Spiralia</taxon>
        <taxon>Gnathifera</taxon>
        <taxon>Rotifera</taxon>
        <taxon>Eurotatoria</taxon>
        <taxon>Bdelloidea</taxon>
        <taxon>Philodinida</taxon>
        <taxon>Philodinidae</taxon>
        <taxon>Didymodactylos</taxon>
    </lineage>
</organism>
<accession>A0A815JYS6</accession>
<dbReference type="Proteomes" id="UP000663829">
    <property type="component" value="Unassembled WGS sequence"/>
</dbReference>
<keyword evidence="5" id="KW-1185">Reference proteome</keyword>
<evidence type="ECO:0000313" key="4">
    <source>
        <dbReference type="EMBL" id="CAF4279217.1"/>
    </source>
</evidence>
<dbReference type="InterPro" id="IPR029058">
    <property type="entry name" value="AB_hydrolase_fold"/>
</dbReference>
<reference evidence="3" key="1">
    <citation type="submission" date="2021-02" db="EMBL/GenBank/DDBJ databases">
        <authorList>
            <person name="Nowell W R."/>
        </authorList>
    </citation>
    <scope>NUCLEOTIDE SEQUENCE</scope>
</reference>
<feature type="transmembrane region" description="Helical" evidence="1">
    <location>
        <begin position="717"/>
        <end position="740"/>
    </location>
</feature>
<sequence>MARGVVTEHPCWLGKDGNYSRISTCLALSQAVYAPDAESCVKLLNGLKYSMYHGINELLYSINCKRQYLIALKTQTKEIYVTFRGTDSWKALLTSFQVYAKPNTVQGTFHAGYYEQARLIPLAPFFYLLNKFQGYKLIFNGHSLGGAIATLVTVNMLADLRAIPLKERIYCIAFGSPFIGNEACSEYINARYQDHFQFYVNRTDIIPYLLTFVYNASSNVQLKRVCKEWLETLALCLTAGHEPLGITQKIARRLRRTMRTVEDGADINIERECRGLTKYLIETCRSLLKAILPEYKPFGCCYRTKSDEENKDNTVFSIERVPLEKFSANEIDWDSGNLIIGLQDHYIKNYIAEIYTIVIARYNMVPFSDYDCPEVQLIQSSAAFPASPLYLFLLMAMEKSVECERGLKHVIHCYLLITALKCEYSNCEGNLVEPGDSYDESVRLFVVYLPIVLGPFVVSYEFSIVGHFGTIDLSGVFDRKNFTLSDGMQDRKKQIADLSVFELYKLAFAYCAFTGDAALLNTGEDCDRRKNIETKLLLCENLLKDDCKKVEEQYLAGYLNKDLLKELGKEISYVKYERKKFDTSSPYSSDNESEETTTECSPFSFYQSQRAAKESPSSKIEFVTIKSVLKNWYGSASARSTAQTAQTTDSSSNVLRHSTEAVAGVVPRLFCMMIALTREFNLKFDIQDIQWYQIGWATVGGIMIGLGIGYWTVAALLWQLSIAAAGGTVLGGIMTLYHFFKTVHTEYLKILSVIAESLGVDMDQVRQHQYCLEERISSKYSSKFKPMPDDDYIYDSWENFFPCGVLKELNTYEKRKHCLTIVKCINANFQMRTLLTQDFAVGVVGPGKTGKSKLVKGMFGFDTNPDKNVRTTDLCSYRVTDEFRIVDFPHLTAVVDAVKNCFICNHTLVNAIIVVLNSEQGGNDRDGEGSVIETVKVLAKEGVDVLYIFNRCDKIALDSNQSHEPENVDKFSMYKRGETQHATTTITTNKKREWTEKDVENKKLEWAKNYNLDPNKCWMTFCDVEAIDQNKELENFQKLRKINLNTYLDIKEIWLRDVLKRNSVKCESIDEIIKFYK</sequence>
<evidence type="ECO:0000313" key="3">
    <source>
        <dbReference type="EMBL" id="CAF1384163.1"/>
    </source>
</evidence>